<feature type="region of interest" description="Disordered" evidence="1">
    <location>
        <begin position="35"/>
        <end position="66"/>
    </location>
</feature>
<evidence type="ECO:0000256" key="1">
    <source>
        <dbReference type="SAM" id="MobiDB-lite"/>
    </source>
</evidence>
<organism evidence="2 3">
    <name type="scientific">candidate division MSBL1 archaeon SCGC-AAA261F19</name>
    <dbReference type="NCBI Taxonomy" id="1698275"/>
    <lineage>
        <taxon>Archaea</taxon>
        <taxon>Methanobacteriati</taxon>
        <taxon>Methanobacteriota</taxon>
        <taxon>candidate division MSBL1</taxon>
    </lineage>
</organism>
<accession>A0A133VBL9</accession>
<feature type="compositionally biased region" description="Polar residues" evidence="1">
    <location>
        <begin position="47"/>
        <end position="58"/>
    </location>
</feature>
<sequence length="66" mass="7002">MIGSLEISKNVVKPGEPVSILAKVTNFGREEGRTLRYSELTGKSGKGESTSRTGSNQDRVFCGLAG</sequence>
<dbReference type="AlphaFoldDB" id="A0A133VBL9"/>
<name>A0A133VBL9_9EURY</name>
<proteinExistence type="predicted"/>
<reference evidence="2 3" key="1">
    <citation type="journal article" date="2016" name="Sci. Rep.">
        <title>Metabolic traits of an uncultured archaeal lineage -MSBL1- from brine pools of the Red Sea.</title>
        <authorList>
            <person name="Mwirichia R."/>
            <person name="Alam I."/>
            <person name="Rashid M."/>
            <person name="Vinu M."/>
            <person name="Ba-Alawi W."/>
            <person name="Anthony Kamau A."/>
            <person name="Kamanda Ngugi D."/>
            <person name="Goker M."/>
            <person name="Klenk H.P."/>
            <person name="Bajic V."/>
            <person name="Stingl U."/>
        </authorList>
    </citation>
    <scope>NUCLEOTIDE SEQUENCE [LARGE SCALE GENOMIC DNA]</scope>
    <source>
        <strain evidence="2">SCGC-AAA261F19</strain>
    </source>
</reference>
<dbReference type="EMBL" id="LHXZ01000002">
    <property type="protein sequence ID" value="KXB03846.1"/>
    <property type="molecule type" value="Genomic_DNA"/>
</dbReference>
<evidence type="ECO:0000313" key="2">
    <source>
        <dbReference type="EMBL" id="KXB03846.1"/>
    </source>
</evidence>
<dbReference type="Proteomes" id="UP000070565">
    <property type="component" value="Unassembled WGS sequence"/>
</dbReference>
<gene>
    <name evidence="2" type="ORF">AKJ45_00295</name>
</gene>
<keyword evidence="3" id="KW-1185">Reference proteome</keyword>
<evidence type="ECO:0000313" key="3">
    <source>
        <dbReference type="Proteomes" id="UP000070565"/>
    </source>
</evidence>
<comment type="caution">
    <text evidence="2">The sequence shown here is derived from an EMBL/GenBank/DDBJ whole genome shotgun (WGS) entry which is preliminary data.</text>
</comment>
<protein>
    <submittedName>
        <fullName evidence="2">Uncharacterized protein</fullName>
    </submittedName>
</protein>